<dbReference type="EMBL" id="KQ435774">
    <property type="protein sequence ID" value="KOX75061.1"/>
    <property type="molecule type" value="Genomic_DNA"/>
</dbReference>
<protein>
    <submittedName>
        <fullName evidence="1">Uncharacterized protein</fullName>
    </submittedName>
</protein>
<keyword evidence="2" id="KW-1185">Reference proteome</keyword>
<gene>
    <name evidence="1" type="ORF">WN51_13368</name>
</gene>
<reference evidence="1 2" key="1">
    <citation type="submission" date="2015-07" db="EMBL/GenBank/DDBJ databases">
        <title>The genome of Melipona quadrifasciata.</title>
        <authorList>
            <person name="Pan H."/>
            <person name="Kapheim K."/>
        </authorList>
    </citation>
    <scope>NUCLEOTIDE SEQUENCE [LARGE SCALE GENOMIC DNA]</scope>
    <source>
        <strain evidence="1">0111107301</strain>
        <tissue evidence="1">Whole body</tissue>
    </source>
</reference>
<evidence type="ECO:0000313" key="2">
    <source>
        <dbReference type="Proteomes" id="UP000053105"/>
    </source>
</evidence>
<evidence type="ECO:0000313" key="1">
    <source>
        <dbReference type="EMBL" id="KOX75061.1"/>
    </source>
</evidence>
<proteinExistence type="predicted"/>
<accession>A0A0N0BGN4</accession>
<dbReference type="AlphaFoldDB" id="A0A0N0BGN4"/>
<sequence length="98" mass="11422">MMETQNYWEDNSAHSMQVKYESSKQTLTLLSSIRADKAVADASDRKRRRDDGNTFRDFAPRKITWLDNGNNGFQLMVCMSFGQLRLNENNWGNNKLKN</sequence>
<name>A0A0N0BGN4_9HYME</name>
<organism evidence="1 2">
    <name type="scientific">Melipona quadrifasciata</name>
    <dbReference type="NCBI Taxonomy" id="166423"/>
    <lineage>
        <taxon>Eukaryota</taxon>
        <taxon>Metazoa</taxon>
        <taxon>Ecdysozoa</taxon>
        <taxon>Arthropoda</taxon>
        <taxon>Hexapoda</taxon>
        <taxon>Insecta</taxon>
        <taxon>Pterygota</taxon>
        <taxon>Neoptera</taxon>
        <taxon>Endopterygota</taxon>
        <taxon>Hymenoptera</taxon>
        <taxon>Apocrita</taxon>
        <taxon>Aculeata</taxon>
        <taxon>Apoidea</taxon>
        <taxon>Anthophila</taxon>
        <taxon>Apidae</taxon>
        <taxon>Melipona</taxon>
    </lineage>
</organism>
<dbReference type="Proteomes" id="UP000053105">
    <property type="component" value="Unassembled WGS sequence"/>
</dbReference>